<keyword evidence="2" id="KW-1185">Reference proteome</keyword>
<dbReference type="AlphaFoldDB" id="A0A512L5V0"/>
<dbReference type="InterPro" id="IPR036249">
    <property type="entry name" value="Thioredoxin-like_sf"/>
</dbReference>
<sequence>MPAILYHDGCANCLSIADSFASAPGLNVEIINLGADNRRAGEAVAAGVARLPSLVINGKVMRLEDHSPIEHVL</sequence>
<reference evidence="1 2" key="1">
    <citation type="submission" date="2019-07" db="EMBL/GenBank/DDBJ databases">
        <title>Whole genome shotgun sequence of Thiobacillus plumbophilus NBRC 107929.</title>
        <authorList>
            <person name="Hosoyama A."/>
            <person name="Uohara A."/>
            <person name="Ohji S."/>
            <person name="Ichikawa N."/>
        </authorList>
    </citation>
    <scope>NUCLEOTIDE SEQUENCE [LARGE SCALE GENOMIC DNA]</scope>
    <source>
        <strain evidence="1 2">NBRC 107929</strain>
    </source>
</reference>
<evidence type="ECO:0008006" key="3">
    <source>
        <dbReference type="Google" id="ProtNLM"/>
    </source>
</evidence>
<organism evidence="1 2">
    <name type="scientific">Sulfuriferula plumbiphila</name>
    <dbReference type="NCBI Taxonomy" id="171865"/>
    <lineage>
        <taxon>Bacteria</taxon>
        <taxon>Pseudomonadati</taxon>
        <taxon>Pseudomonadota</taxon>
        <taxon>Betaproteobacteria</taxon>
        <taxon>Nitrosomonadales</taxon>
        <taxon>Sulfuricellaceae</taxon>
        <taxon>Sulfuriferula</taxon>
    </lineage>
</organism>
<evidence type="ECO:0000313" key="2">
    <source>
        <dbReference type="Proteomes" id="UP000321337"/>
    </source>
</evidence>
<dbReference type="SUPFAM" id="SSF52833">
    <property type="entry name" value="Thioredoxin-like"/>
    <property type="match status" value="1"/>
</dbReference>
<dbReference type="Proteomes" id="UP000321337">
    <property type="component" value="Unassembled WGS sequence"/>
</dbReference>
<evidence type="ECO:0000313" key="1">
    <source>
        <dbReference type="EMBL" id="GEP29858.1"/>
    </source>
</evidence>
<dbReference type="EMBL" id="BKAD01000009">
    <property type="protein sequence ID" value="GEP29858.1"/>
    <property type="molecule type" value="Genomic_DNA"/>
</dbReference>
<proteinExistence type="predicted"/>
<name>A0A512L5V0_9PROT</name>
<gene>
    <name evidence="1" type="ORF">TPL01_09960</name>
</gene>
<protein>
    <recommendedName>
        <fullName evidence="3">Thioredoxin-like fold domain-containing protein</fullName>
    </recommendedName>
</protein>
<comment type="caution">
    <text evidence="1">The sequence shown here is derived from an EMBL/GenBank/DDBJ whole genome shotgun (WGS) entry which is preliminary data.</text>
</comment>
<accession>A0A512L5V0</accession>
<dbReference type="Gene3D" id="3.40.30.10">
    <property type="entry name" value="Glutaredoxin"/>
    <property type="match status" value="1"/>
</dbReference>